<comment type="caution">
    <text evidence="1">The sequence shown here is derived from an EMBL/GenBank/DDBJ whole genome shotgun (WGS) entry which is preliminary data.</text>
</comment>
<dbReference type="Gene3D" id="2.60.120.860">
    <property type="match status" value="1"/>
</dbReference>
<name>A0ABT3EDA2_STRAP</name>
<sequence>SLTGVFNPNDNIKIKISTDSDKQSDIILNGESHLELLNLDSDFENFALKRDDIVTVSPHADLSIKFRRKEL</sequence>
<dbReference type="EMBL" id="JAPAHU010000506">
    <property type="protein sequence ID" value="MCW1043406.1"/>
    <property type="molecule type" value="Genomic_DNA"/>
</dbReference>
<organism evidence="1 2">
    <name type="scientific">Streptococcus anginosus</name>
    <dbReference type="NCBI Taxonomy" id="1328"/>
    <lineage>
        <taxon>Bacteria</taxon>
        <taxon>Bacillati</taxon>
        <taxon>Bacillota</taxon>
        <taxon>Bacilli</taxon>
        <taxon>Lactobacillales</taxon>
        <taxon>Streptococcaceae</taxon>
        <taxon>Streptococcus</taxon>
        <taxon>Streptococcus anginosus group</taxon>
    </lineage>
</organism>
<accession>A0ABT3EDA2</accession>
<feature type="non-terminal residue" evidence="1">
    <location>
        <position position="1"/>
    </location>
</feature>
<gene>
    <name evidence="1" type="ORF">OJ597_13600</name>
</gene>
<reference evidence="1 2" key="1">
    <citation type="submission" date="2022-10" db="EMBL/GenBank/DDBJ databases">
        <title>Comparative genomic study of S. anginosus.</title>
        <authorList>
            <person name="Prasad A."/>
            <person name="Ene A."/>
            <person name="Jablonska S."/>
            <person name="Du J."/>
            <person name="Wolfe A.J."/>
            <person name="Putonti C."/>
        </authorList>
    </citation>
    <scope>NUCLEOTIDE SEQUENCE [LARGE SCALE GENOMIC DNA]</scope>
    <source>
        <strain evidence="1 2">UMB9231</strain>
    </source>
</reference>
<protein>
    <submittedName>
        <fullName evidence="1">Phage tail protein</fullName>
    </submittedName>
</protein>
<dbReference type="Proteomes" id="UP001526076">
    <property type="component" value="Unassembled WGS sequence"/>
</dbReference>
<keyword evidence="2" id="KW-1185">Reference proteome</keyword>
<evidence type="ECO:0000313" key="2">
    <source>
        <dbReference type="Proteomes" id="UP001526076"/>
    </source>
</evidence>
<proteinExistence type="predicted"/>
<evidence type="ECO:0000313" key="1">
    <source>
        <dbReference type="EMBL" id="MCW1043406.1"/>
    </source>
</evidence>